<feature type="domain" description="Glycosyl transferase family 1" evidence="1">
    <location>
        <begin position="199"/>
        <end position="365"/>
    </location>
</feature>
<dbReference type="SUPFAM" id="SSF53756">
    <property type="entry name" value="UDP-Glycosyltransferase/glycogen phosphorylase"/>
    <property type="match status" value="1"/>
</dbReference>
<dbReference type="InterPro" id="IPR001296">
    <property type="entry name" value="Glyco_trans_1"/>
</dbReference>
<organism evidence="3 4">
    <name type="scientific">Moorena producens 3L</name>
    <dbReference type="NCBI Taxonomy" id="489825"/>
    <lineage>
        <taxon>Bacteria</taxon>
        <taxon>Bacillati</taxon>
        <taxon>Cyanobacteriota</taxon>
        <taxon>Cyanophyceae</taxon>
        <taxon>Coleofasciculales</taxon>
        <taxon>Coleofasciculaceae</taxon>
        <taxon>Moorena</taxon>
    </lineage>
</organism>
<dbReference type="GO" id="GO:0016757">
    <property type="term" value="F:glycosyltransferase activity"/>
    <property type="evidence" value="ECO:0007669"/>
    <property type="project" value="InterPro"/>
</dbReference>
<dbReference type="PANTHER" id="PTHR45947">
    <property type="entry name" value="SULFOQUINOVOSYL TRANSFERASE SQD2"/>
    <property type="match status" value="1"/>
</dbReference>
<dbReference type="InterPro" id="IPR050194">
    <property type="entry name" value="Glycosyltransferase_grp1"/>
</dbReference>
<reference evidence="4" key="1">
    <citation type="journal article" date="2011" name="Proc. Natl. Acad. Sci. U.S.A.">
        <title>Genomic insights into the physiology and ecology of the marine filamentous cyanobacterium Lyngbya majuscula.</title>
        <authorList>
            <person name="Jones A.C."/>
            <person name="Monroe E.A."/>
            <person name="Podell S."/>
            <person name="Hess W.R."/>
            <person name="Klages S."/>
            <person name="Esquenazi E."/>
            <person name="Niessen S."/>
            <person name="Hoover H."/>
            <person name="Rothmann M."/>
            <person name="Lasken R.S."/>
            <person name="Yates J.R.III."/>
            <person name="Reinhardt R."/>
            <person name="Kube M."/>
            <person name="Burkart M.D."/>
            <person name="Allen E.E."/>
            <person name="Dorrestein P.C."/>
            <person name="Gerwick W.H."/>
            <person name="Gerwick L."/>
        </authorList>
    </citation>
    <scope>NUCLEOTIDE SEQUENCE [LARGE SCALE GENOMIC DNA]</scope>
    <source>
        <strain evidence="4">3L</strain>
    </source>
</reference>
<keyword evidence="4" id="KW-1185">Reference proteome</keyword>
<evidence type="ECO:0000313" key="3">
    <source>
        <dbReference type="EMBL" id="EGJ34352.1"/>
    </source>
</evidence>
<gene>
    <name evidence="3" type="ORF">LYNGBM3L_17770</name>
</gene>
<evidence type="ECO:0000259" key="2">
    <source>
        <dbReference type="Pfam" id="PF13439"/>
    </source>
</evidence>
<feature type="domain" description="Glycosyltransferase subfamily 4-like N-terminal" evidence="2">
    <location>
        <begin position="30"/>
        <end position="177"/>
    </location>
</feature>
<dbReference type="eggNOG" id="COG0438">
    <property type="taxonomic scope" value="Bacteria"/>
</dbReference>
<proteinExistence type="predicted"/>
<evidence type="ECO:0000259" key="1">
    <source>
        <dbReference type="Pfam" id="PF00534"/>
    </source>
</evidence>
<evidence type="ECO:0000313" key="4">
    <source>
        <dbReference type="Proteomes" id="UP000003959"/>
    </source>
</evidence>
<dbReference type="AlphaFoldDB" id="F4XM03"/>
<dbReference type="PANTHER" id="PTHR45947:SF3">
    <property type="entry name" value="SULFOQUINOVOSYL TRANSFERASE SQD2"/>
    <property type="match status" value="1"/>
</dbReference>
<sequence length="390" mass="44407">MRSYEVKVVRILLICTEKLPVPCIRGGAIQTYIDGILPYLSKFHDVSVFSVTDSDLPNQHVLNGVSYQRFPTGDIEAYYQAAAKFAAEERFDLVILYNRPKYLPSIAAASPSSQFILSMHNEMFHEDKIKPEVAKSCLEKVRGVITVSKFIADGIADLFPEYRHKLHPVHAGVDLEKFQSRWSPEGSRRRQKLLSSHRLTDRKIVVYVGRLSIKKGPHILISALPQILEQHPSTFLLMVGSKWYGHNEENKYVRQLKEQGKTYEESIYFTGFIPPAKVQKYFLMGDIFVCASQWQEPLARVHYEAMATGLCIVTTMRGGNPEVVIPDMNGLLISDYENPDAFAGAINYLLSNRELAEQMGRYGRHLGEKYYGWERVASDIFRIISDCCLS</sequence>
<dbReference type="Pfam" id="PF13439">
    <property type="entry name" value="Glyco_transf_4"/>
    <property type="match status" value="1"/>
</dbReference>
<protein>
    <submittedName>
        <fullName evidence="3">Glycosyltransferase</fullName>
    </submittedName>
</protein>
<dbReference type="Gene3D" id="3.40.50.2000">
    <property type="entry name" value="Glycogen Phosphorylase B"/>
    <property type="match status" value="2"/>
</dbReference>
<dbReference type="CDD" id="cd03801">
    <property type="entry name" value="GT4_PimA-like"/>
    <property type="match status" value="1"/>
</dbReference>
<accession>F4XM03</accession>
<dbReference type="EMBL" id="GL890838">
    <property type="protein sequence ID" value="EGJ34352.1"/>
    <property type="molecule type" value="Genomic_DNA"/>
</dbReference>
<dbReference type="InterPro" id="IPR028098">
    <property type="entry name" value="Glyco_trans_4-like_N"/>
</dbReference>
<keyword evidence="3" id="KW-0808">Transferase</keyword>
<dbReference type="Proteomes" id="UP000003959">
    <property type="component" value="Unassembled WGS sequence"/>
</dbReference>
<dbReference type="HOGENOM" id="CLU_009583_38_2_3"/>
<name>F4XM03_9CYAN</name>
<dbReference type="Pfam" id="PF00534">
    <property type="entry name" value="Glycos_transf_1"/>
    <property type="match status" value="1"/>
</dbReference>